<evidence type="ECO:0000256" key="1">
    <source>
        <dbReference type="SAM" id="MobiDB-lite"/>
    </source>
</evidence>
<protein>
    <submittedName>
        <fullName evidence="3">Uncharacterized protein</fullName>
    </submittedName>
</protein>
<comment type="caution">
    <text evidence="3">The sequence shown here is derived from an EMBL/GenBank/DDBJ whole genome shotgun (WGS) entry which is preliminary data.</text>
</comment>
<evidence type="ECO:0000313" key="4">
    <source>
        <dbReference type="Proteomes" id="UP000593564"/>
    </source>
</evidence>
<reference evidence="3 4" key="2">
    <citation type="submission" date="2020-07" db="EMBL/GenBank/DDBJ databases">
        <title>Genome assembly of wild tea tree DASZ reveals pedigree and selection history of tea varieties.</title>
        <authorList>
            <person name="Zhang W."/>
        </authorList>
    </citation>
    <scope>NUCLEOTIDE SEQUENCE [LARGE SCALE GENOMIC DNA]</scope>
    <source>
        <strain evidence="4">cv. G240</strain>
        <tissue evidence="3">Leaf</tissue>
    </source>
</reference>
<gene>
    <name evidence="3" type="ORF">HYC85_001029</name>
</gene>
<dbReference type="EMBL" id="JACBKZ010000001">
    <property type="protein sequence ID" value="KAF5959820.1"/>
    <property type="molecule type" value="Genomic_DNA"/>
</dbReference>
<feature type="region of interest" description="Disordered" evidence="1">
    <location>
        <begin position="148"/>
        <end position="168"/>
    </location>
</feature>
<reference evidence="4" key="1">
    <citation type="journal article" date="2020" name="Nat. Commun.">
        <title>Genome assembly of wild tea tree DASZ reveals pedigree and selection history of tea varieties.</title>
        <authorList>
            <person name="Zhang W."/>
            <person name="Zhang Y."/>
            <person name="Qiu H."/>
            <person name="Guo Y."/>
            <person name="Wan H."/>
            <person name="Zhang X."/>
            <person name="Scossa F."/>
            <person name="Alseekh S."/>
            <person name="Zhang Q."/>
            <person name="Wang P."/>
            <person name="Xu L."/>
            <person name="Schmidt M.H."/>
            <person name="Jia X."/>
            <person name="Li D."/>
            <person name="Zhu A."/>
            <person name="Guo F."/>
            <person name="Chen W."/>
            <person name="Ni D."/>
            <person name="Usadel B."/>
            <person name="Fernie A.R."/>
            <person name="Wen W."/>
        </authorList>
    </citation>
    <scope>NUCLEOTIDE SEQUENCE [LARGE SCALE GENOMIC DNA]</scope>
    <source>
        <strain evidence="4">cv. G240</strain>
    </source>
</reference>
<feature type="transmembrane region" description="Helical" evidence="2">
    <location>
        <begin position="9"/>
        <end position="27"/>
    </location>
</feature>
<evidence type="ECO:0000313" key="3">
    <source>
        <dbReference type="EMBL" id="KAF5959820.1"/>
    </source>
</evidence>
<keyword evidence="2" id="KW-0812">Transmembrane</keyword>
<proteinExistence type="predicted"/>
<keyword evidence="2" id="KW-0472">Membrane</keyword>
<accession>A0A7J7I483</accession>
<evidence type="ECO:0000256" key="2">
    <source>
        <dbReference type="SAM" id="Phobius"/>
    </source>
</evidence>
<keyword evidence="2" id="KW-1133">Transmembrane helix</keyword>
<organism evidence="3 4">
    <name type="scientific">Camellia sinensis</name>
    <name type="common">Tea plant</name>
    <name type="synonym">Thea sinensis</name>
    <dbReference type="NCBI Taxonomy" id="4442"/>
    <lineage>
        <taxon>Eukaryota</taxon>
        <taxon>Viridiplantae</taxon>
        <taxon>Streptophyta</taxon>
        <taxon>Embryophyta</taxon>
        <taxon>Tracheophyta</taxon>
        <taxon>Spermatophyta</taxon>
        <taxon>Magnoliopsida</taxon>
        <taxon>eudicotyledons</taxon>
        <taxon>Gunneridae</taxon>
        <taxon>Pentapetalae</taxon>
        <taxon>asterids</taxon>
        <taxon>Ericales</taxon>
        <taxon>Theaceae</taxon>
        <taxon>Camellia</taxon>
    </lineage>
</organism>
<dbReference type="Proteomes" id="UP000593564">
    <property type="component" value="Unassembled WGS sequence"/>
</dbReference>
<name>A0A7J7I483_CAMSI</name>
<keyword evidence="4" id="KW-1185">Reference proteome</keyword>
<sequence>MKGILKRKALYFMYITSYFPFLTPTYLSMHYEAQIIHLLLLHHHHLHLLYHHRCNVTSRCILALSKSHQPIKITPRSKIRAALPENTRHTVVFASGNGENGYRRFANRGKSQEYGLERIRELKWQLERTTWHHLQLKATQQLSISPNWPTSFPALPPPPLKTSKPRLP</sequence>
<dbReference type="AlphaFoldDB" id="A0A7J7I483"/>